<reference evidence="4 5" key="1">
    <citation type="submission" date="2024-09" db="EMBL/GenBank/DDBJ databases">
        <authorList>
            <person name="Sun Q."/>
            <person name="Mori K."/>
        </authorList>
    </citation>
    <scope>NUCLEOTIDE SEQUENCE [LARGE SCALE GENOMIC DNA]</scope>
    <source>
        <strain evidence="4 5">CCM 7228</strain>
    </source>
</reference>
<dbReference type="RefSeq" id="WP_378929796.1">
    <property type="nucleotide sequence ID" value="NZ_JBHLVO010000001.1"/>
</dbReference>
<evidence type="ECO:0000259" key="3">
    <source>
        <dbReference type="PROSITE" id="PS51782"/>
    </source>
</evidence>
<dbReference type="InterPro" id="IPR014248">
    <property type="entry name" value="Spore_coat_assembly_SafA"/>
</dbReference>
<evidence type="ECO:0000313" key="4">
    <source>
        <dbReference type="EMBL" id="MFC0270141.1"/>
    </source>
</evidence>
<dbReference type="PROSITE" id="PS51782">
    <property type="entry name" value="LYSM"/>
    <property type="match status" value="1"/>
</dbReference>
<dbReference type="Gene3D" id="3.10.350.10">
    <property type="entry name" value="LysM domain"/>
    <property type="match status" value="1"/>
</dbReference>
<sequence>MKIHIVQKGDTLWKIAKKYGVNFDELKSMNTQLSNPDLIMPGMKIKVPSGNVPVKNDAKVNFSSKKEMPIADHPFAKEKPKMVAEIEDTKPMPMDNKPNMPYVAPVPNIQQPAYPEVDVNNYYMLNMAMMPQMPKPQLPPKPNNVMPEMMKPVQEEKAKEAPKTPPYAVSPAQQKEELEDMAKMPNMPNTPQMAPMQNMPIHTAPAMQSPQYMVPVSPVMPGYGFCYPTYPSQAAPGFYPAMMPNQPFQNAVSPAEYDEDENENEEMVAGAMDNMPNMPYQPYPSQVAPAYYPPPMGYPYPYGCVPVSPIMPGSGFGYNPVMGAYGENPQMVSPYMDDDDDDDYEYDNVSPMAGNMPYPNQVSPVYDNGKDDCGCGEQPYQQNHHGQMNPYQQGPFGYQQPGYPMGQFGQQPGYPMGQFGQQPGYPMGGQFGQQPGYPMGQQFGQQPGYPMGGQFGQQPGYPMGEQFGQQPGNPMGQFGQQPGYPMQQQYGAQGQPFNQQGGYGYNQGQMGPQGQMFGMPDYDDDNDDD</sequence>
<feature type="region of interest" description="Disordered" evidence="1">
    <location>
        <begin position="484"/>
        <end position="529"/>
    </location>
</feature>
<name>A0ABV6G9S1_9BACI</name>
<dbReference type="Pfam" id="PF01476">
    <property type="entry name" value="LysM"/>
    <property type="match status" value="1"/>
</dbReference>
<dbReference type="CDD" id="cd00118">
    <property type="entry name" value="LysM"/>
    <property type="match status" value="1"/>
</dbReference>
<keyword evidence="5" id="KW-1185">Reference proteome</keyword>
<dbReference type="SMART" id="SM00257">
    <property type="entry name" value="LysM"/>
    <property type="match status" value="1"/>
</dbReference>
<dbReference type="InterPro" id="IPR036779">
    <property type="entry name" value="LysM_dom_sf"/>
</dbReference>
<dbReference type="NCBIfam" id="TIGR02899">
    <property type="entry name" value="spore_safA"/>
    <property type="match status" value="1"/>
</dbReference>
<dbReference type="SUPFAM" id="SSF54106">
    <property type="entry name" value="LysM domain"/>
    <property type="match status" value="1"/>
</dbReference>
<dbReference type="PROSITE" id="PS50943">
    <property type="entry name" value="HTH_CROC1"/>
    <property type="match status" value="1"/>
</dbReference>
<feature type="domain" description="LysM" evidence="3">
    <location>
        <begin position="2"/>
        <end position="47"/>
    </location>
</feature>
<dbReference type="EMBL" id="JBHLVO010000001">
    <property type="protein sequence ID" value="MFC0270141.1"/>
    <property type="molecule type" value="Genomic_DNA"/>
</dbReference>
<feature type="compositionally biased region" description="Low complexity" evidence="1">
    <location>
        <begin position="484"/>
        <end position="518"/>
    </location>
</feature>
<protein>
    <submittedName>
        <fullName evidence="4">SafA/ExsA family spore coat assembly protein</fullName>
    </submittedName>
</protein>
<evidence type="ECO:0000313" key="5">
    <source>
        <dbReference type="Proteomes" id="UP001589854"/>
    </source>
</evidence>
<comment type="caution">
    <text evidence="4">The sequence shown here is derived from an EMBL/GenBank/DDBJ whole genome shotgun (WGS) entry which is preliminary data.</text>
</comment>
<accession>A0ABV6G9S1</accession>
<organism evidence="4 5">
    <name type="scientific">Metabacillus herbersteinensis</name>
    <dbReference type="NCBI Taxonomy" id="283816"/>
    <lineage>
        <taxon>Bacteria</taxon>
        <taxon>Bacillati</taxon>
        <taxon>Bacillota</taxon>
        <taxon>Bacilli</taxon>
        <taxon>Bacillales</taxon>
        <taxon>Bacillaceae</taxon>
        <taxon>Metabacillus</taxon>
    </lineage>
</organism>
<dbReference type="InterPro" id="IPR001387">
    <property type="entry name" value="Cro/C1-type_HTH"/>
</dbReference>
<evidence type="ECO:0000259" key="2">
    <source>
        <dbReference type="PROSITE" id="PS50943"/>
    </source>
</evidence>
<proteinExistence type="predicted"/>
<dbReference type="Proteomes" id="UP001589854">
    <property type="component" value="Unassembled WGS sequence"/>
</dbReference>
<dbReference type="InterPro" id="IPR018392">
    <property type="entry name" value="LysM"/>
</dbReference>
<evidence type="ECO:0000256" key="1">
    <source>
        <dbReference type="SAM" id="MobiDB-lite"/>
    </source>
</evidence>
<gene>
    <name evidence="4" type="primary">safA</name>
    <name evidence="4" type="ORF">ACFFIX_01530</name>
</gene>
<feature type="domain" description="HTH cro/C1-type" evidence="2">
    <location>
        <begin position="10"/>
        <end position="26"/>
    </location>
</feature>